<proteinExistence type="predicted"/>
<keyword evidence="1" id="KW-0472">Membrane</keyword>
<evidence type="ECO:0000313" key="2">
    <source>
        <dbReference type="EMBL" id="SDL59009.1"/>
    </source>
</evidence>
<keyword evidence="1" id="KW-1133">Transmembrane helix</keyword>
<evidence type="ECO:0000256" key="1">
    <source>
        <dbReference type="SAM" id="Phobius"/>
    </source>
</evidence>
<dbReference type="AlphaFoldDB" id="A0A1G9LAK2"/>
<accession>A0A1G9LAK2</accession>
<dbReference type="EMBL" id="FNGS01000002">
    <property type="protein sequence ID" value="SDL59009.1"/>
    <property type="molecule type" value="Genomic_DNA"/>
</dbReference>
<reference evidence="2 3" key="1">
    <citation type="submission" date="2016-10" db="EMBL/GenBank/DDBJ databases">
        <authorList>
            <person name="de Groot N.N."/>
        </authorList>
    </citation>
    <scope>NUCLEOTIDE SEQUENCE [LARGE SCALE GENOMIC DNA]</scope>
    <source>
        <strain evidence="2 3">DSM 21668</strain>
    </source>
</reference>
<organism evidence="2 3">
    <name type="scientific">Siphonobacter aquaeclarae</name>
    <dbReference type="NCBI Taxonomy" id="563176"/>
    <lineage>
        <taxon>Bacteria</taxon>
        <taxon>Pseudomonadati</taxon>
        <taxon>Bacteroidota</taxon>
        <taxon>Cytophagia</taxon>
        <taxon>Cytophagales</taxon>
        <taxon>Cytophagaceae</taxon>
        <taxon>Siphonobacter</taxon>
    </lineage>
</organism>
<evidence type="ECO:0000313" key="3">
    <source>
        <dbReference type="Proteomes" id="UP000198901"/>
    </source>
</evidence>
<sequence>MTGIFIILGVALAFAYVCLVIWAVSRVQSSHECKKCATSIHLERIGRPAFVKKLVPFLPEKYYRCRHCYTTFFLTASASRRETRRKVSS</sequence>
<name>A0A1G9LAK2_9BACT</name>
<protein>
    <submittedName>
        <fullName evidence="2">Uncharacterized protein</fullName>
    </submittedName>
</protein>
<feature type="transmembrane region" description="Helical" evidence="1">
    <location>
        <begin position="6"/>
        <end position="25"/>
    </location>
</feature>
<gene>
    <name evidence="2" type="ORF">SAMN04488090_1340</name>
</gene>
<dbReference type="RefSeq" id="WP_093199365.1">
    <property type="nucleotide sequence ID" value="NZ_FNGS01000002.1"/>
</dbReference>
<keyword evidence="3" id="KW-1185">Reference proteome</keyword>
<keyword evidence="1" id="KW-0812">Transmembrane</keyword>
<dbReference type="OrthoDB" id="964963at2"/>
<dbReference type="Proteomes" id="UP000198901">
    <property type="component" value="Unassembled WGS sequence"/>
</dbReference>